<dbReference type="PANTHER" id="PTHR12526:SF630">
    <property type="entry name" value="GLYCOSYLTRANSFERASE"/>
    <property type="match status" value="1"/>
</dbReference>
<evidence type="ECO:0000313" key="3">
    <source>
        <dbReference type="EMBL" id="MFD2517916.1"/>
    </source>
</evidence>
<keyword evidence="3" id="KW-0808">Transferase</keyword>
<accession>A0ABW5IW71</accession>
<dbReference type="Gene3D" id="3.40.50.2000">
    <property type="entry name" value="Glycogen Phosphorylase B"/>
    <property type="match status" value="2"/>
</dbReference>
<feature type="domain" description="Glycosyltransferase subfamily 4-like N-terminal" evidence="2">
    <location>
        <begin position="28"/>
        <end position="162"/>
    </location>
</feature>
<dbReference type="SUPFAM" id="SSF53756">
    <property type="entry name" value="UDP-Glycosyltransferase/glycogen phosphorylase"/>
    <property type="match status" value="1"/>
</dbReference>
<keyword evidence="4" id="KW-1185">Reference proteome</keyword>
<dbReference type="Pfam" id="PF00534">
    <property type="entry name" value="Glycos_transf_1"/>
    <property type="match status" value="1"/>
</dbReference>
<gene>
    <name evidence="3" type="ORF">ACFSTG_08435</name>
</gene>
<proteinExistence type="predicted"/>
<protein>
    <submittedName>
        <fullName evidence="3">Glycosyltransferase</fullName>
        <ecNumber evidence="3">2.4.-.-</ecNumber>
    </submittedName>
</protein>
<keyword evidence="3" id="KW-0328">Glycosyltransferase</keyword>
<dbReference type="GO" id="GO:0016757">
    <property type="term" value="F:glycosyltransferase activity"/>
    <property type="evidence" value="ECO:0007669"/>
    <property type="project" value="UniProtKB-KW"/>
</dbReference>
<dbReference type="InterPro" id="IPR028098">
    <property type="entry name" value="Glyco_trans_4-like_N"/>
</dbReference>
<comment type="caution">
    <text evidence="3">The sequence shown here is derived from an EMBL/GenBank/DDBJ whole genome shotgun (WGS) entry which is preliminary data.</text>
</comment>
<evidence type="ECO:0000259" key="2">
    <source>
        <dbReference type="Pfam" id="PF13439"/>
    </source>
</evidence>
<feature type="domain" description="Glycosyl transferase family 1" evidence="1">
    <location>
        <begin position="188"/>
        <end position="338"/>
    </location>
</feature>
<dbReference type="PANTHER" id="PTHR12526">
    <property type="entry name" value="GLYCOSYLTRANSFERASE"/>
    <property type="match status" value="1"/>
</dbReference>
<dbReference type="CDD" id="cd03811">
    <property type="entry name" value="GT4_GT28_WabH-like"/>
    <property type="match status" value="1"/>
</dbReference>
<evidence type="ECO:0000259" key="1">
    <source>
        <dbReference type="Pfam" id="PF00534"/>
    </source>
</evidence>
<evidence type="ECO:0000313" key="4">
    <source>
        <dbReference type="Proteomes" id="UP001597468"/>
    </source>
</evidence>
<dbReference type="Pfam" id="PF13439">
    <property type="entry name" value="Glyco_transf_4"/>
    <property type="match status" value="1"/>
</dbReference>
<sequence>MNKNDREYNIQSNDNMRVLQLIDSLRSGGAERMSVTYASALAKRIDASFLCCTRKEGLLKKQLSSDVGYLFLNKKNTLDLQAFIKLRRFVKENKIDLIQAHSSSWFLALLVKLSLPGVKLVWHDHYGRELSSRKPGLLKPASKYFDGIIAVNNDLEEWSKKNLSSKEVRFFKNFLPENFGSGENMKLKGGDSIKIICVANFRPQKDHLNLLKAFELIKKDHPKTTLHLLGKNEQDSYSVKIKKYIHHQDLNQDVFIYGEQENVSSYIDQADLGILSSESEGLPMALLEYGRAGIPVISTDVGQCAEVIGSAGKLVAPQDSEALAQAIREYIENDQVRKSDALSFQQVIKKTYSEEIIIPEVLDFFKH</sequence>
<dbReference type="EMBL" id="JBHULT010000008">
    <property type="protein sequence ID" value="MFD2517916.1"/>
    <property type="molecule type" value="Genomic_DNA"/>
</dbReference>
<organism evidence="3 4">
    <name type="scientific">Salinimicrobium flavum</name>
    <dbReference type="NCBI Taxonomy" id="1737065"/>
    <lineage>
        <taxon>Bacteria</taxon>
        <taxon>Pseudomonadati</taxon>
        <taxon>Bacteroidota</taxon>
        <taxon>Flavobacteriia</taxon>
        <taxon>Flavobacteriales</taxon>
        <taxon>Flavobacteriaceae</taxon>
        <taxon>Salinimicrobium</taxon>
    </lineage>
</organism>
<dbReference type="EC" id="2.4.-.-" evidence="3"/>
<name>A0ABW5IW71_9FLAO</name>
<dbReference type="Proteomes" id="UP001597468">
    <property type="component" value="Unassembled WGS sequence"/>
</dbReference>
<dbReference type="InterPro" id="IPR001296">
    <property type="entry name" value="Glyco_trans_1"/>
</dbReference>
<reference evidence="4" key="1">
    <citation type="journal article" date="2019" name="Int. J. Syst. Evol. Microbiol.">
        <title>The Global Catalogue of Microorganisms (GCM) 10K type strain sequencing project: providing services to taxonomists for standard genome sequencing and annotation.</title>
        <authorList>
            <consortium name="The Broad Institute Genomics Platform"/>
            <consortium name="The Broad Institute Genome Sequencing Center for Infectious Disease"/>
            <person name="Wu L."/>
            <person name="Ma J."/>
        </authorList>
    </citation>
    <scope>NUCLEOTIDE SEQUENCE [LARGE SCALE GENOMIC DNA]</scope>
    <source>
        <strain evidence="4">KCTC 42585</strain>
    </source>
</reference>